<proteinExistence type="predicted"/>
<reference evidence="1 2" key="1">
    <citation type="submission" date="2020-08" db="EMBL/GenBank/DDBJ databases">
        <title>Genomic Encyclopedia of Type Strains, Phase IV (KMG-IV): sequencing the most valuable type-strain genomes for metagenomic binning, comparative biology and taxonomic classification.</title>
        <authorList>
            <person name="Goeker M."/>
        </authorList>
    </citation>
    <scope>NUCLEOTIDE SEQUENCE [LARGE SCALE GENOMIC DNA]</scope>
    <source>
        <strain evidence="1 2">DSM 100694</strain>
    </source>
</reference>
<name>A0A840DSE3_9HYPH</name>
<keyword evidence="2" id="KW-1185">Reference proteome</keyword>
<comment type="caution">
    <text evidence="1">The sequence shown here is derived from an EMBL/GenBank/DDBJ whole genome shotgun (WGS) entry which is preliminary data.</text>
</comment>
<dbReference type="EMBL" id="JACIFE010000001">
    <property type="protein sequence ID" value="MBB4075974.1"/>
    <property type="molecule type" value="Genomic_DNA"/>
</dbReference>
<organism evidence="1 2">
    <name type="scientific">Bartonella fuyuanensis</name>
    <dbReference type="NCBI Taxonomy" id="1460968"/>
    <lineage>
        <taxon>Bacteria</taxon>
        <taxon>Pseudomonadati</taxon>
        <taxon>Pseudomonadota</taxon>
        <taxon>Alphaproteobacteria</taxon>
        <taxon>Hyphomicrobiales</taxon>
        <taxon>Bartonellaceae</taxon>
        <taxon>Bartonella</taxon>
    </lineage>
</organism>
<protein>
    <submittedName>
        <fullName evidence="1">Uncharacterized protein</fullName>
    </submittedName>
</protein>
<evidence type="ECO:0000313" key="2">
    <source>
        <dbReference type="Proteomes" id="UP000585970"/>
    </source>
</evidence>
<sequence>MAGGVLVLYMGVKGIDQFKLLVFRYKQSWRVGEKYLRKGIFLLLNFSLHKYKGDGAL</sequence>
<dbReference type="Proteomes" id="UP000585970">
    <property type="component" value="Unassembled WGS sequence"/>
</dbReference>
<gene>
    <name evidence="1" type="ORF">GGR08_000255</name>
</gene>
<accession>A0A840DSE3</accession>
<evidence type="ECO:0000313" key="1">
    <source>
        <dbReference type="EMBL" id="MBB4075974.1"/>
    </source>
</evidence>
<dbReference type="AlphaFoldDB" id="A0A840DSE3"/>